<evidence type="ECO:0000313" key="3">
    <source>
        <dbReference type="WBParaSite" id="mrna-Wban_10662"/>
    </source>
</evidence>
<evidence type="ECO:0008006" key="5">
    <source>
        <dbReference type="Google" id="ProtNLM"/>
    </source>
</evidence>
<proteinExistence type="predicted"/>
<organism evidence="2 4">
    <name type="scientific">Wuchereria bancrofti</name>
    <dbReference type="NCBI Taxonomy" id="6293"/>
    <lineage>
        <taxon>Eukaryota</taxon>
        <taxon>Metazoa</taxon>
        <taxon>Ecdysozoa</taxon>
        <taxon>Nematoda</taxon>
        <taxon>Chromadorea</taxon>
        <taxon>Rhabditida</taxon>
        <taxon>Spirurina</taxon>
        <taxon>Spiruromorpha</taxon>
        <taxon>Filarioidea</taxon>
        <taxon>Onchocercidae</taxon>
        <taxon>Wuchereria</taxon>
    </lineage>
</organism>
<dbReference type="GO" id="GO:0003676">
    <property type="term" value="F:nucleic acid binding"/>
    <property type="evidence" value="ECO:0007669"/>
    <property type="project" value="InterPro"/>
</dbReference>
<accession>A0AAF5Q7V3</accession>
<feature type="region of interest" description="Disordered" evidence="1">
    <location>
        <begin position="142"/>
        <end position="176"/>
    </location>
</feature>
<dbReference type="WBParaSite" id="mrna-Wban_10662">
    <property type="protein sequence ID" value="mrna-Wban_10662"/>
    <property type="gene ID" value="Wban_10662"/>
</dbReference>
<reference evidence="3 4" key="3">
    <citation type="submission" date="2024-02" db="UniProtKB">
        <authorList>
            <consortium name="WormBaseParasite"/>
        </authorList>
    </citation>
    <scope>IDENTIFICATION</scope>
    <source>
        <strain evidence="3 4">pt0022</strain>
    </source>
</reference>
<protein>
    <recommendedName>
        <fullName evidence="5">DUF5641 domain-containing protein</fullName>
    </recommendedName>
</protein>
<sequence length="176" mass="20556">MHVHGTLLNELDKLRQEPEVQAFLRSLNIEWKHSVPHALWARGLCERLISIFKIVFQMTTVAIEIEAIMNSRPLTVIDDENMQPLRPMDFLKPSVDSHSLDYLLNYWKEGVITADKFWEKWQMQYLQTLHCLGANRSSTQRMLASGAHHQVNSTSRTEHQSKQTVSSRGPEYRTRR</sequence>
<evidence type="ECO:0000256" key="1">
    <source>
        <dbReference type="SAM" id="MobiDB-lite"/>
    </source>
</evidence>
<reference evidence="2" key="2">
    <citation type="journal article" date="2016" name="Mol. Ecol.">
        <title>Population genomics of the filarial nematode parasite Wuchereria bancrofti from mosquitoes.</title>
        <authorList>
            <person name="Small S.T."/>
            <person name="Reimer L.J."/>
            <person name="Tisch D.J."/>
            <person name="King C.L."/>
            <person name="Christensen B.M."/>
            <person name="Siba P.M."/>
            <person name="Kazura J.W."/>
            <person name="Serre D."/>
            <person name="Zimmerman P.A."/>
        </authorList>
    </citation>
    <scope>NUCLEOTIDE SEQUENCE</scope>
    <source>
        <strain evidence="2">pt0022</strain>
    </source>
</reference>
<dbReference type="InterPro" id="IPR036397">
    <property type="entry name" value="RNaseH_sf"/>
</dbReference>
<evidence type="ECO:0000313" key="4">
    <source>
        <dbReference type="WBParaSite" id="mrna-Wban_11073"/>
    </source>
</evidence>
<dbReference type="AlphaFoldDB" id="A0AAF5Q7V3"/>
<name>A0AAF5Q7V3_WUCBA</name>
<dbReference type="Gene3D" id="3.30.420.10">
    <property type="entry name" value="Ribonuclease H-like superfamily/Ribonuclease H"/>
    <property type="match status" value="1"/>
</dbReference>
<dbReference type="Proteomes" id="UP000093561">
    <property type="component" value="Unassembled WGS sequence"/>
</dbReference>
<reference evidence="2" key="1">
    <citation type="submission" date="2015-03" db="EMBL/GenBank/DDBJ databases">
        <title>Wuchereria bancrofti Genome Sequencing Papua New Guinea Strain.</title>
        <authorList>
            <person name="Small S.T."/>
            <person name="Serre D."/>
            <person name="Zimmerman P.A."/>
        </authorList>
    </citation>
    <scope>NUCLEOTIDE SEQUENCE [LARGE SCALE GENOMIC DNA]</scope>
    <source>
        <strain evidence="2">pt0022</strain>
    </source>
</reference>
<dbReference type="WBParaSite" id="mrna-Wban_11073">
    <property type="protein sequence ID" value="mrna-Wban_11073"/>
    <property type="gene ID" value="Wban_11073"/>
</dbReference>
<evidence type="ECO:0000313" key="2">
    <source>
        <dbReference type="Proteomes" id="UP000093561"/>
    </source>
</evidence>